<organism evidence="4 5">
    <name type="scientific">Rhodopseudomonas pseudopalustris</name>
    <dbReference type="NCBI Taxonomy" id="1513892"/>
    <lineage>
        <taxon>Bacteria</taxon>
        <taxon>Pseudomonadati</taxon>
        <taxon>Pseudomonadota</taxon>
        <taxon>Alphaproteobacteria</taxon>
        <taxon>Hyphomicrobiales</taxon>
        <taxon>Nitrobacteraceae</taxon>
        <taxon>Rhodopseudomonas</taxon>
    </lineage>
</organism>
<gene>
    <name evidence="4" type="ORF">SAMN05444123_102114</name>
</gene>
<reference evidence="5" key="1">
    <citation type="submission" date="2016-10" db="EMBL/GenBank/DDBJ databases">
        <authorList>
            <person name="Varghese N."/>
            <person name="Submissions S."/>
        </authorList>
    </citation>
    <scope>NUCLEOTIDE SEQUENCE [LARGE SCALE GENOMIC DNA]</scope>
    <source>
        <strain evidence="5">DSM 123</strain>
    </source>
</reference>
<accession>A0A1H8NHE3</accession>
<dbReference type="OrthoDB" id="9790710at2"/>
<evidence type="ECO:0000313" key="4">
    <source>
        <dbReference type="EMBL" id="SEO29171.1"/>
    </source>
</evidence>
<dbReference type="Pfam" id="PF13439">
    <property type="entry name" value="Glyco_transf_4"/>
    <property type="match status" value="1"/>
</dbReference>
<dbReference type="Gene3D" id="3.40.50.2000">
    <property type="entry name" value="Glycogen Phosphorylase B"/>
    <property type="match status" value="2"/>
</dbReference>
<dbReference type="PANTHER" id="PTHR12526:SF634">
    <property type="entry name" value="BLL3361 PROTEIN"/>
    <property type="match status" value="1"/>
</dbReference>
<feature type="domain" description="Glycosyltransferase subfamily 4-like N-terminal" evidence="3">
    <location>
        <begin position="65"/>
        <end position="212"/>
    </location>
</feature>
<dbReference type="InterPro" id="IPR028098">
    <property type="entry name" value="Glyco_trans_4-like_N"/>
</dbReference>
<dbReference type="Proteomes" id="UP000199615">
    <property type="component" value="Unassembled WGS sequence"/>
</dbReference>
<sequence length="419" mass="45664">MTILKKSQFERVLALESGTSAQTATPPRDAGVTDRTARSAKRPRVLLIQTQAENAGAQEISRLVGAGLAARGYDVHNLFFFRQSLAFDEPPQTVYCAPRRPGDPLSFLRFLGALYARIRQLRPDVVLTFQHYGNSIGGIVSRLASPAPVIANQVSARLTMPGWLSGVDRLMGQLGVFDSITVNSHDMLRDYSRYPESYRKRLTHVPHGFDQKRATLSKADARRQFGLKPDAIILGSAARLHPLKQLDAAIRVLANRPDWTVALAGQGQDEPRLRELADRLGVSDRVQFIGEISPDQVANFLACLDVFVFPSLAETFGLAAVEAANAGVPVIANDLPVLREVLSYQGGPAAVFVDASDTAAMTAAIARVLADDEFAAQLRRAGDGLKTRYSVDAMADEYARIIEQALATDVQRGERTGDR</sequence>
<protein>
    <submittedName>
        <fullName evidence="4">Glycosyltransferase involved in cell wall bisynthesis</fullName>
    </submittedName>
</protein>
<dbReference type="RefSeq" id="WP_092681896.1">
    <property type="nucleotide sequence ID" value="NZ_FODT01000002.1"/>
</dbReference>
<keyword evidence="5" id="KW-1185">Reference proteome</keyword>
<feature type="domain" description="Glycosyl transferase family 1" evidence="2">
    <location>
        <begin position="219"/>
        <end position="382"/>
    </location>
</feature>
<evidence type="ECO:0000259" key="3">
    <source>
        <dbReference type="Pfam" id="PF13439"/>
    </source>
</evidence>
<dbReference type="Pfam" id="PF00534">
    <property type="entry name" value="Glycos_transf_1"/>
    <property type="match status" value="1"/>
</dbReference>
<proteinExistence type="predicted"/>
<dbReference type="CDD" id="cd03801">
    <property type="entry name" value="GT4_PimA-like"/>
    <property type="match status" value="1"/>
</dbReference>
<dbReference type="GO" id="GO:0016757">
    <property type="term" value="F:glycosyltransferase activity"/>
    <property type="evidence" value="ECO:0007669"/>
    <property type="project" value="InterPro"/>
</dbReference>
<feature type="region of interest" description="Disordered" evidence="1">
    <location>
        <begin position="17"/>
        <end position="38"/>
    </location>
</feature>
<keyword evidence="4" id="KW-0808">Transferase</keyword>
<name>A0A1H8NHE3_9BRAD</name>
<dbReference type="EMBL" id="FODT01000002">
    <property type="protein sequence ID" value="SEO29171.1"/>
    <property type="molecule type" value="Genomic_DNA"/>
</dbReference>
<evidence type="ECO:0000313" key="5">
    <source>
        <dbReference type="Proteomes" id="UP000199615"/>
    </source>
</evidence>
<evidence type="ECO:0000256" key="1">
    <source>
        <dbReference type="SAM" id="MobiDB-lite"/>
    </source>
</evidence>
<dbReference type="SUPFAM" id="SSF53756">
    <property type="entry name" value="UDP-Glycosyltransferase/glycogen phosphorylase"/>
    <property type="match status" value="1"/>
</dbReference>
<evidence type="ECO:0000259" key="2">
    <source>
        <dbReference type="Pfam" id="PF00534"/>
    </source>
</evidence>
<dbReference type="PANTHER" id="PTHR12526">
    <property type="entry name" value="GLYCOSYLTRANSFERASE"/>
    <property type="match status" value="1"/>
</dbReference>
<dbReference type="InterPro" id="IPR001296">
    <property type="entry name" value="Glyco_trans_1"/>
</dbReference>
<dbReference type="AlphaFoldDB" id="A0A1H8NHE3"/>